<reference evidence="4" key="1">
    <citation type="journal article" date="2024" name="IScience">
        <title>Strigolactones Initiate the Formation of Haustorium-like Structures in Castilleja.</title>
        <authorList>
            <person name="Buerger M."/>
            <person name="Peterson D."/>
            <person name="Chory J."/>
        </authorList>
    </citation>
    <scope>NUCLEOTIDE SEQUENCE [LARGE SCALE GENOMIC DNA]</scope>
</reference>
<sequence length="272" mass="31215">MNKASKLAATISSQASPFHIRACLFHCTPVSERRRRTSWDYTSPFRSAQAASPFRSSKEKCKGYNKRLRKHDLLRDVSEFAEHLFQSWQSDTDGYDPSAGRESSWFRPGFREDGSKKGKSKYRTSQGFKRDFDFCDDESDDVEFETIFRSAFGGTQGFYWSFTIDDEPRFRNSSSYSNHHRTSSSWKYQYEEEYDSSSDYEKPVMDMSSDRLALGLGASGPLKIDDVKNAYRACALKWHPDRHQGSSKAVAEEKFKACSAAYQSLCDKLAVH</sequence>
<evidence type="ECO:0000313" key="3">
    <source>
        <dbReference type="EMBL" id="KAL3632415.1"/>
    </source>
</evidence>
<evidence type="ECO:0000313" key="4">
    <source>
        <dbReference type="Proteomes" id="UP001632038"/>
    </source>
</evidence>
<name>A0ABD3CR12_9LAMI</name>
<dbReference type="InterPro" id="IPR036869">
    <property type="entry name" value="J_dom_sf"/>
</dbReference>
<dbReference type="PANTHER" id="PTHR45376">
    <property type="entry name" value="CHAPERONE DNAJ-DOMAIN SUPERFAMILY PROTEIN-RELATED"/>
    <property type="match status" value="1"/>
</dbReference>
<feature type="domain" description="J" evidence="2">
    <location>
        <begin position="209"/>
        <end position="270"/>
    </location>
</feature>
<dbReference type="SUPFAM" id="SSF46565">
    <property type="entry name" value="Chaperone J-domain"/>
    <property type="match status" value="1"/>
</dbReference>
<proteinExistence type="predicted"/>
<protein>
    <recommendedName>
        <fullName evidence="2">J domain-containing protein</fullName>
    </recommendedName>
</protein>
<dbReference type="AlphaFoldDB" id="A0ABD3CR12"/>
<dbReference type="PRINTS" id="PR00625">
    <property type="entry name" value="JDOMAIN"/>
</dbReference>
<evidence type="ECO:0000259" key="2">
    <source>
        <dbReference type="PROSITE" id="PS50076"/>
    </source>
</evidence>
<gene>
    <name evidence="3" type="ORF">CASFOL_025399</name>
</gene>
<keyword evidence="4" id="KW-1185">Reference proteome</keyword>
<dbReference type="Proteomes" id="UP001632038">
    <property type="component" value="Unassembled WGS sequence"/>
</dbReference>
<dbReference type="SMART" id="SM00271">
    <property type="entry name" value="DnaJ"/>
    <property type="match status" value="1"/>
</dbReference>
<dbReference type="Pfam" id="PF00226">
    <property type="entry name" value="DnaJ"/>
    <property type="match status" value="1"/>
</dbReference>
<dbReference type="CDD" id="cd06257">
    <property type="entry name" value="DnaJ"/>
    <property type="match status" value="1"/>
</dbReference>
<organism evidence="3 4">
    <name type="scientific">Castilleja foliolosa</name>
    <dbReference type="NCBI Taxonomy" id="1961234"/>
    <lineage>
        <taxon>Eukaryota</taxon>
        <taxon>Viridiplantae</taxon>
        <taxon>Streptophyta</taxon>
        <taxon>Embryophyta</taxon>
        <taxon>Tracheophyta</taxon>
        <taxon>Spermatophyta</taxon>
        <taxon>Magnoliopsida</taxon>
        <taxon>eudicotyledons</taxon>
        <taxon>Gunneridae</taxon>
        <taxon>Pentapetalae</taxon>
        <taxon>asterids</taxon>
        <taxon>lamiids</taxon>
        <taxon>Lamiales</taxon>
        <taxon>Orobanchaceae</taxon>
        <taxon>Pedicularideae</taxon>
        <taxon>Castillejinae</taxon>
        <taxon>Castilleja</taxon>
    </lineage>
</organism>
<dbReference type="InterPro" id="IPR001623">
    <property type="entry name" value="DnaJ_domain"/>
</dbReference>
<dbReference type="PROSITE" id="PS50076">
    <property type="entry name" value="DNAJ_2"/>
    <property type="match status" value="1"/>
</dbReference>
<feature type="region of interest" description="Disordered" evidence="1">
    <location>
        <begin position="92"/>
        <end position="120"/>
    </location>
</feature>
<evidence type="ECO:0000256" key="1">
    <source>
        <dbReference type="SAM" id="MobiDB-lite"/>
    </source>
</evidence>
<dbReference type="PANTHER" id="PTHR45376:SF1">
    <property type="entry name" value="CHAPERONE DNAJ-DOMAIN SUPERFAMILY PROTEIN-RELATED"/>
    <property type="match status" value="1"/>
</dbReference>
<accession>A0ABD3CR12</accession>
<comment type="caution">
    <text evidence="3">The sequence shown here is derived from an EMBL/GenBank/DDBJ whole genome shotgun (WGS) entry which is preliminary data.</text>
</comment>
<dbReference type="Gene3D" id="1.10.287.110">
    <property type="entry name" value="DnaJ domain"/>
    <property type="match status" value="1"/>
</dbReference>
<dbReference type="EMBL" id="JAVIJP010000032">
    <property type="protein sequence ID" value="KAL3632415.1"/>
    <property type="molecule type" value="Genomic_DNA"/>
</dbReference>